<keyword evidence="3" id="KW-1185">Reference proteome</keyword>
<reference evidence="2" key="1">
    <citation type="submission" date="2021-05" db="EMBL/GenBank/DDBJ databases">
        <title>Novel Bacillus species.</title>
        <authorList>
            <person name="Liu G."/>
        </authorList>
    </citation>
    <scope>NUCLEOTIDE SEQUENCE</scope>
    <source>
        <strain evidence="2">FJAT-49825</strain>
    </source>
</reference>
<dbReference type="InterPro" id="IPR025699">
    <property type="entry name" value="ABC2_memb-like"/>
</dbReference>
<dbReference type="Proteomes" id="UP000679749">
    <property type="component" value="Unassembled WGS sequence"/>
</dbReference>
<feature type="transmembrane region" description="Helical" evidence="1">
    <location>
        <begin position="12"/>
        <end position="32"/>
    </location>
</feature>
<name>A0A942U7B5_9BACI</name>
<dbReference type="EMBL" id="JAGYPF010000002">
    <property type="protein sequence ID" value="MBS4212809.1"/>
    <property type="molecule type" value="Genomic_DNA"/>
</dbReference>
<dbReference type="PANTHER" id="PTHR41309">
    <property type="entry name" value="MEMBRANE PROTEIN-RELATED"/>
    <property type="match status" value="1"/>
</dbReference>
<keyword evidence="1" id="KW-0812">Transmembrane</keyword>
<keyword evidence="1" id="KW-0472">Membrane</keyword>
<organism evidence="2 3">
    <name type="scientific">Neobacillus rhizophilus</name>
    <dbReference type="NCBI Taxonomy" id="2833579"/>
    <lineage>
        <taxon>Bacteria</taxon>
        <taxon>Bacillati</taxon>
        <taxon>Bacillota</taxon>
        <taxon>Bacilli</taxon>
        <taxon>Bacillales</taxon>
        <taxon>Bacillaceae</taxon>
        <taxon>Neobacillus</taxon>
    </lineage>
</organism>
<gene>
    <name evidence="2" type="ORF">KHA99_10175</name>
</gene>
<feature type="transmembrane region" description="Helical" evidence="1">
    <location>
        <begin position="145"/>
        <end position="165"/>
    </location>
</feature>
<evidence type="ECO:0000313" key="2">
    <source>
        <dbReference type="EMBL" id="MBS4212809.1"/>
    </source>
</evidence>
<evidence type="ECO:0000313" key="3">
    <source>
        <dbReference type="Proteomes" id="UP000679749"/>
    </source>
</evidence>
<dbReference type="AlphaFoldDB" id="A0A942U7B5"/>
<sequence length="215" mass="24531">MKQLLLKDLYTQRLFGFLFPLIFIMPFYSISLNGANYIVVYVTYVAIWLSIYSNFGTAASNRLGLKLLSSLPVTRKKLVQGKYCAAFMWWGISLISYGTIASLILISTNNILGWGTILSLVLSLCLAFIIISVFYPLYFLFNYQVAAGITMVIPALAFFGMTFSTVMYDENSLPLQWELFLIENLLFYFLFILVSMLITFASYRLSVAIFEKKDL</sequence>
<comment type="caution">
    <text evidence="2">The sequence shown here is derived from an EMBL/GenBank/DDBJ whole genome shotgun (WGS) entry which is preliminary data.</text>
</comment>
<protein>
    <submittedName>
        <fullName evidence="2">ABC-2 transporter permease</fullName>
    </submittedName>
</protein>
<proteinExistence type="predicted"/>
<feature type="transmembrane region" description="Helical" evidence="1">
    <location>
        <begin position="112"/>
        <end position="138"/>
    </location>
</feature>
<feature type="transmembrane region" description="Helical" evidence="1">
    <location>
        <begin position="38"/>
        <end position="63"/>
    </location>
</feature>
<dbReference type="PANTHER" id="PTHR41309:SF2">
    <property type="entry name" value="MEMBRANE PROTEIN"/>
    <property type="match status" value="1"/>
</dbReference>
<accession>A0A942U7B5</accession>
<dbReference type="RefSeq" id="WP_213117336.1">
    <property type="nucleotide sequence ID" value="NZ_JAGYPF010000002.1"/>
</dbReference>
<feature type="transmembrane region" description="Helical" evidence="1">
    <location>
        <begin position="83"/>
        <end position="106"/>
    </location>
</feature>
<evidence type="ECO:0000256" key="1">
    <source>
        <dbReference type="SAM" id="Phobius"/>
    </source>
</evidence>
<keyword evidence="1" id="KW-1133">Transmembrane helix</keyword>
<feature type="transmembrane region" description="Helical" evidence="1">
    <location>
        <begin position="185"/>
        <end position="203"/>
    </location>
</feature>
<dbReference type="Pfam" id="PF13346">
    <property type="entry name" value="ABC2_membrane_5"/>
    <property type="match status" value="1"/>
</dbReference>